<proteinExistence type="predicted"/>
<sequence length="148" mass="16423">MSWWKLVRGKLRTYGGLSGRSRSCFLLALFALPLVTLSLQVLGLKRTQTLLNSLPTFPLANDALPTTAEMVKVTARYTSTSCLPQALVLQTLLRCQGVDSVLRIGVRREGQQLEAHAWVEVQGQPLNQGTEVYEEYQVFAPLTGKPHL</sequence>
<dbReference type="Proteomes" id="UP001526426">
    <property type="component" value="Unassembled WGS sequence"/>
</dbReference>
<dbReference type="NCBIfam" id="NF033537">
    <property type="entry name" value="lasso_biosyn_B2"/>
    <property type="match status" value="1"/>
</dbReference>
<evidence type="ECO:0000313" key="2">
    <source>
        <dbReference type="EMBL" id="MCW6036216.1"/>
    </source>
</evidence>
<feature type="domain" description="Microcin J25-processing protein McjB C-terminal" evidence="1">
    <location>
        <begin position="58"/>
        <end position="138"/>
    </location>
</feature>
<comment type="caution">
    <text evidence="2">The sequence shown here is derived from an EMBL/GenBank/DDBJ whole genome shotgun (WGS) entry which is preliminary data.</text>
</comment>
<dbReference type="InterPro" id="IPR032708">
    <property type="entry name" value="McjB_C"/>
</dbReference>
<keyword evidence="3" id="KW-1185">Reference proteome</keyword>
<dbReference type="InterPro" id="IPR053521">
    <property type="entry name" value="McjB-like"/>
</dbReference>
<dbReference type="Pfam" id="PF13471">
    <property type="entry name" value="Transglut_core3"/>
    <property type="match status" value="1"/>
</dbReference>
<dbReference type="RefSeq" id="WP_265263959.1">
    <property type="nucleotide sequence ID" value="NZ_JAIHOM010000031.1"/>
</dbReference>
<dbReference type="EMBL" id="JAIHOM010000031">
    <property type="protein sequence ID" value="MCW6036216.1"/>
    <property type="molecule type" value="Genomic_DNA"/>
</dbReference>
<accession>A0ABT3L3Z0</accession>
<reference evidence="2 3" key="1">
    <citation type="submission" date="2021-08" db="EMBL/GenBank/DDBJ databases">
        <title>Draft genome sequence of Spirulina subsalsa with high tolerance to salinity and hype-accumulation of phycocyanin.</title>
        <authorList>
            <person name="Pei H."/>
            <person name="Jiang L."/>
        </authorList>
    </citation>
    <scope>NUCLEOTIDE SEQUENCE [LARGE SCALE GENOMIC DNA]</scope>
    <source>
        <strain evidence="2 3">FACHB-351</strain>
    </source>
</reference>
<evidence type="ECO:0000313" key="3">
    <source>
        <dbReference type="Proteomes" id="UP001526426"/>
    </source>
</evidence>
<gene>
    <name evidence="2" type="ORF">K4A83_08015</name>
</gene>
<protein>
    <submittedName>
        <fullName evidence="2">Lasso peptide biosynthesis B2 protein</fullName>
    </submittedName>
</protein>
<name>A0ABT3L3Z0_9CYAN</name>
<organism evidence="2 3">
    <name type="scientific">Spirulina subsalsa FACHB-351</name>
    <dbReference type="NCBI Taxonomy" id="234711"/>
    <lineage>
        <taxon>Bacteria</taxon>
        <taxon>Bacillati</taxon>
        <taxon>Cyanobacteriota</taxon>
        <taxon>Cyanophyceae</taxon>
        <taxon>Spirulinales</taxon>
        <taxon>Spirulinaceae</taxon>
        <taxon>Spirulina</taxon>
    </lineage>
</organism>
<evidence type="ECO:0000259" key="1">
    <source>
        <dbReference type="Pfam" id="PF13471"/>
    </source>
</evidence>